<gene>
    <name evidence="1" type="ORF">RHMOL_Rhmol10G0185100</name>
</gene>
<evidence type="ECO:0000313" key="2">
    <source>
        <dbReference type="Proteomes" id="UP001062846"/>
    </source>
</evidence>
<organism evidence="1 2">
    <name type="scientific">Rhododendron molle</name>
    <name type="common">Chinese azalea</name>
    <name type="synonym">Azalea mollis</name>
    <dbReference type="NCBI Taxonomy" id="49168"/>
    <lineage>
        <taxon>Eukaryota</taxon>
        <taxon>Viridiplantae</taxon>
        <taxon>Streptophyta</taxon>
        <taxon>Embryophyta</taxon>
        <taxon>Tracheophyta</taxon>
        <taxon>Spermatophyta</taxon>
        <taxon>Magnoliopsida</taxon>
        <taxon>eudicotyledons</taxon>
        <taxon>Gunneridae</taxon>
        <taxon>Pentapetalae</taxon>
        <taxon>asterids</taxon>
        <taxon>Ericales</taxon>
        <taxon>Ericaceae</taxon>
        <taxon>Ericoideae</taxon>
        <taxon>Rhodoreae</taxon>
        <taxon>Rhododendron</taxon>
    </lineage>
</organism>
<comment type="caution">
    <text evidence="1">The sequence shown here is derived from an EMBL/GenBank/DDBJ whole genome shotgun (WGS) entry which is preliminary data.</text>
</comment>
<accession>A0ACC0M3E7</accession>
<evidence type="ECO:0000313" key="1">
    <source>
        <dbReference type="EMBL" id="KAI8535578.1"/>
    </source>
</evidence>
<dbReference type="EMBL" id="CM046397">
    <property type="protein sequence ID" value="KAI8535578.1"/>
    <property type="molecule type" value="Genomic_DNA"/>
</dbReference>
<proteinExistence type="predicted"/>
<name>A0ACC0M3E7_RHOML</name>
<reference evidence="1" key="1">
    <citation type="submission" date="2022-02" db="EMBL/GenBank/DDBJ databases">
        <title>Plant Genome Project.</title>
        <authorList>
            <person name="Zhang R.-G."/>
        </authorList>
    </citation>
    <scope>NUCLEOTIDE SEQUENCE</scope>
    <source>
        <strain evidence="1">AT1</strain>
    </source>
</reference>
<keyword evidence="2" id="KW-1185">Reference proteome</keyword>
<sequence>MIWLGSGDKLVIIADMQKDMFMHGAGGVLMERFLRTGIPLVDNCVMVFNVQGQGNDVDYITPTRVIFGRNVKALQVSCGFNHTGAILESI</sequence>
<protein>
    <submittedName>
        <fullName evidence="1">Uncharacterized protein</fullName>
    </submittedName>
</protein>
<dbReference type="Proteomes" id="UP001062846">
    <property type="component" value="Chromosome 10"/>
</dbReference>